<feature type="region of interest" description="Disordered" evidence="6">
    <location>
        <begin position="471"/>
        <end position="493"/>
    </location>
</feature>
<feature type="transmembrane region" description="Helical" evidence="7">
    <location>
        <begin position="384"/>
        <end position="408"/>
    </location>
</feature>
<gene>
    <name evidence="8" type="ORF">ACFOVU_02885</name>
</gene>
<evidence type="ECO:0000256" key="1">
    <source>
        <dbReference type="ARBA" id="ARBA00004141"/>
    </source>
</evidence>
<protein>
    <submittedName>
        <fullName evidence="8">FtsW/RodA/SpoVE family cell cycle protein</fullName>
    </submittedName>
</protein>
<proteinExistence type="predicted"/>
<feature type="transmembrane region" description="Helical" evidence="7">
    <location>
        <begin position="355"/>
        <end position="372"/>
    </location>
</feature>
<evidence type="ECO:0000313" key="8">
    <source>
        <dbReference type="EMBL" id="MFC3994842.1"/>
    </source>
</evidence>
<evidence type="ECO:0000256" key="6">
    <source>
        <dbReference type="SAM" id="MobiDB-lite"/>
    </source>
</evidence>
<feature type="transmembrane region" description="Helical" evidence="7">
    <location>
        <begin position="78"/>
        <end position="100"/>
    </location>
</feature>
<evidence type="ECO:0000256" key="2">
    <source>
        <dbReference type="ARBA" id="ARBA00022692"/>
    </source>
</evidence>
<feature type="transmembrane region" description="Helical" evidence="7">
    <location>
        <begin position="141"/>
        <end position="169"/>
    </location>
</feature>
<name>A0ABV8FIN5_9ACTN</name>
<feature type="transmembrane region" description="Helical" evidence="7">
    <location>
        <begin position="112"/>
        <end position="129"/>
    </location>
</feature>
<feature type="transmembrane region" description="Helical" evidence="7">
    <location>
        <begin position="268"/>
        <end position="289"/>
    </location>
</feature>
<dbReference type="PANTHER" id="PTHR30474">
    <property type="entry name" value="CELL CYCLE PROTEIN"/>
    <property type="match status" value="1"/>
</dbReference>
<feature type="transmembrane region" description="Helical" evidence="7">
    <location>
        <begin position="21"/>
        <end position="40"/>
    </location>
</feature>
<keyword evidence="5 7" id="KW-0472">Membrane</keyword>
<evidence type="ECO:0000256" key="4">
    <source>
        <dbReference type="ARBA" id="ARBA00022989"/>
    </source>
</evidence>
<feature type="transmembrane region" description="Helical" evidence="7">
    <location>
        <begin position="420"/>
        <end position="440"/>
    </location>
</feature>
<evidence type="ECO:0000256" key="7">
    <source>
        <dbReference type="SAM" id="Phobius"/>
    </source>
</evidence>
<keyword evidence="9" id="KW-1185">Reference proteome</keyword>
<sequence>MARPGPRDGALRPARRRTVELVLVLTALGAFALCLAMAGLQIDGRVPERFPLYVGVVSAAALGLHVTLRLVAPWADPLPLPLATLLNGVGLTVIWGLHHVRGTDTNEADRQLAWTVIGTVLCCAVLLVVRRPQRLQRYPYLAAAGGLVLILLPMLPVIGIEVFGARRWIGIGDFTVQPSEFASILLIVFLAAYLGLKREVLGTAARQLRLGRVKIFSLPRMRDLGPMTAAWGVAILLLVGTRDLGTSLVLFSVFLAMLYTATGRKSWVGIGLAMFSVGATAAYLMFWHVRQRVAIWLDPFGPDVYTEHGGSYQLVQGLFALADGGLFGTGFGQGRASEIFASDSDLILISIGEKLGLTGLVAVILSLLLLAERGFRIALGSRDVFTKLMLTGFAFLLAFQVFVVLGGVTRLIPLTGLTTPFLAAGGSSLIANWIGLGLWLRVSDSARRPAVLPLPTPAEHATVTMRLSGAHTRAAENGRNGEVSSNTRATPQG</sequence>
<feature type="transmembrane region" description="Helical" evidence="7">
    <location>
        <begin position="181"/>
        <end position="200"/>
    </location>
</feature>
<keyword evidence="4 7" id="KW-1133">Transmembrane helix</keyword>
<comment type="subcellular location">
    <subcellularLocation>
        <location evidence="1">Membrane</location>
        <topology evidence="1">Multi-pass membrane protein</topology>
    </subcellularLocation>
</comment>
<keyword evidence="3" id="KW-0133">Cell shape</keyword>
<evidence type="ECO:0000313" key="9">
    <source>
        <dbReference type="Proteomes" id="UP001595847"/>
    </source>
</evidence>
<evidence type="ECO:0000256" key="3">
    <source>
        <dbReference type="ARBA" id="ARBA00022960"/>
    </source>
</evidence>
<dbReference type="Pfam" id="PF01098">
    <property type="entry name" value="FTSW_RODA_SPOVE"/>
    <property type="match status" value="1"/>
</dbReference>
<dbReference type="Proteomes" id="UP001595847">
    <property type="component" value="Unassembled WGS sequence"/>
</dbReference>
<organism evidence="8 9">
    <name type="scientific">Nocardiopsis sediminis</name>
    <dbReference type="NCBI Taxonomy" id="1778267"/>
    <lineage>
        <taxon>Bacteria</taxon>
        <taxon>Bacillati</taxon>
        <taxon>Actinomycetota</taxon>
        <taxon>Actinomycetes</taxon>
        <taxon>Streptosporangiales</taxon>
        <taxon>Nocardiopsidaceae</taxon>
        <taxon>Nocardiopsis</taxon>
    </lineage>
</organism>
<dbReference type="RefSeq" id="WP_378529691.1">
    <property type="nucleotide sequence ID" value="NZ_JBHSBH010000003.1"/>
</dbReference>
<reference evidence="9" key="1">
    <citation type="journal article" date="2019" name="Int. J. Syst. Evol. Microbiol.">
        <title>The Global Catalogue of Microorganisms (GCM) 10K type strain sequencing project: providing services to taxonomists for standard genome sequencing and annotation.</title>
        <authorList>
            <consortium name="The Broad Institute Genomics Platform"/>
            <consortium name="The Broad Institute Genome Sequencing Center for Infectious Disease"/>
            <person name="Wu L."/>
            <person name="Ma J."/>
        </authorList>
    </citation>
    <scope>NUCLEOTIDE SEQUENCE [LARGE SCALE GENOMIC DNA]</scope>
    <source>
        <strain evidence="9">TBRC 1826</strain>
    </source>
</reference>
<accession>A0ABV8FIN5</accession>
<dbReference type="PANTHER" id="PTHR30474:SF3">
    <property type="entry name" value="PEPTIDOGLYCAN GLYCOSYLTRANSFERASE RODA"/>
    <property type="match status" value="1"/>
</dbReference>
<dbReference type="InterPro" id="IPR001182">
    <property type="entry name" value="FtsW/RodA"/>
</dbReference>
<keyword evidence="2 7" id="KW-0812">Transmembrane</keyword>
<feature type="transmembrane region" description="Helical" evidence="7">
    <location>
        <begin position="52"/>
        <end position="71"/>
    </location>
</feature>
<dbReference type="EMBL" id="JBHSBH010000003">
    <property type="protein sequence ID" value="MFC3994842.1"/>
    <property type="molecule type" value="Genomic_DNA"/>
</dbReference>
<comment type="caution">
    <text evidence="8">The sequence shown here is derived from an EMBL/GenBank/DDBJ whole genome shotgun (WGS) entry which is preliminary data.</text>
</comment>
<evidence type="ECO:0000256" key="5">
    <source>
        <dbReference type="ARBA" id="ARBA00023136"/>
    </source>
</evidence>
<feature type="compositionally biased region" description="Polar residues" evidence="6">
    <location>
        <begin position="482"/>
        <end position="493"/>
    </location>
</feature>